<name>I4BD32_MYCCN</name>
<dbReference type="SUPFAM" id="SSF53474">
    <property type="entry name" value="alpha/beta-Hydrolases"/>
    <property type="match status" value="1"/>
</dbReference>
<dbReference type="eggNOG" id="COG1073">
    <property type="taxonomic scope" value="Bacteria"/>
</dbReference>
<feature type="region of interest" description="Disordered" evidence="1">
    <location>
        <begin position="32"/>
        <end position="187"/>
    </location>
</feature>
<evidence type="ECO:0008006" key="4">
    <source>
        <dbReference type="Google" id="ProtNLM"/>
    </source>
</evidence>
<reference evidence="2 3" key="1">
    <citation type="submission" date="2012-06" db="EMBL/GenBank/DDBJ databases">
        <title>Complete sequence of chromosome of Mycobacterium chubuense NBB4.</title>
        <authorList>
            <consortium name="US DOE Joint Genome Institute"/>
            <person name="Lucas S."/>
            <person name="Han J."/>
            <person name="Lapidus A."/>
            <person name="Cheng J.-F."/>
            <person name="Goodwin L."/>
            <person name="Pitluck S."/>
            <person name="Peters L."/>
            <person name="Mikhailova N."/>
            <person name="Teshima H."/>
            <person name="Detter J.C."/>
            <person name="Han C."/>
            <person name="Tapia R."/>
            <person name="Land M."/>
            <person name="Hauser L."/>
            <person name="Kyrpides N."/>
            <person name="Ivanova N."/>
            <person name="Pagani I."/>
            <person name="Mattes T."/>
            <person name="Holmes A."/>
            <person name="Rutledge P."/>
            <person name="Paulsen I."/>
            <person name="Coleman N."/>
            <person name="Woyke T."/>
        </authorList>
    </citation>
    <scope>NUCLEOTIDE SEQUENCE [LARGE SCALE GENOMIC DNA]</scope>
    <source>
        <strain evidence="2 3">NBB4</strain>
    </source>
</reference>
<dbReference type="AlphaFoldDB" id="I4BD32"/>
<feature type="compositionally biased region" description="Low complexity" evidence="1">
    <location>
        <begin position="178"/>
        <end position="187"/>
    </location>
</feature>
<dbReference type="OrthoDB" id="7226437at2"/>
<protein>
    <recommendedName>
        <fullName evidence="4">Lipase (Class 3)</fullName>
    </recommendedName>
</protein>
<dbReference type="KEGG" id="mcb:Mycch_0366"/>
<evidence type="ECO:0000256" key="1">
    <source>
        <dbReference type="SAM" id="MobiDB-lite"/>
    </source>
</evidence>
<proteinExistence type="predicted"/>
<dbReference type="Proteomes" id="UP000006057">
    <property type="component" value="Chromosome"/>
</dbReference>
<feature type="compositionally biased region" description="Basic and acidic residues" evidence="1">
    <location>
        <begin position="92"/>
        <end position="102"/>
    </location>
</feature>
<dbReference type="RefSeq" id="WP_014813681.1">
    <property type="nucleotide sequence ID" value="NC_018027.1"/>
</dbReference>
<organism evidence="2 3">
    <name type="scientific">Mycolicibacterium chubuense (strain NBB4)</name>
    <name type="common">Mycobacterium chubuense</name>
    <dbReference type="NCBI Taxonomy" id="710421"/>
    <lineage>
        <taxon>Bacteria</taxon>
        <taxon>Bacillati</taxon>
        <taxon>Actinomycetota</taxon>
        <taxon>Actinomycetes</taxon>
        <taxon>Mycobacteriales</taxon>
        <taxon>Mycobacteriaceae</taxon>
        <taxon>Mycolicibacterium</taxon>
    </lineage>
</organism>
<dbReference type="InterPro" id="IPR029058">
    <property type="entry name" value="AB_hydrolase_fold"/>
</dbReference>
<dbReference type="STRING" id="710421.Mycch_0366"/>
<feature type="compositionally biased region" description="Low complexity" evidence="1">
    <location>
        <begin position="37"/>
        <end position="57"/>
    </location>
</feature>
<dbReference type="HOGENOM" id="CLU_034460_0_0_11"/>
<gene>
    <name evidence="2" type="ordered locus">Mycch_0366</name>
</gene>
<sequence length="622" mass="64487" precursor="true">MKKVERAHSRPGIRYGVAAIALCAGVVGAPIQGTAWADSPGSGSTSGAAAHAGPADTRSATPGPSRRAARHQASPTDSADAKDSADTQEGAEPDHRKTRGADADAPTDEPSDTTGPGTDVAEADVSQPRQTTAGERIRPKLFVVERNSTTTRDDAASRGGSVRDSSTAGRVEVPRGRAAAAHDSAAVATRAPAARSLTIDVPTSHREPVAPSADTQVDAVAPAVTAVSGPTAVETPLSPQPLSPLAKLLQLPGHLVNTVLQVFDITRSSHGPKAPIKLAPPINNLLFAAFREVERWAGLDRTPPPQPPIPTLTYTGPTTAQTPTVAQFLNASASAYGLGTTPAGLNPFVVNGFQMSSVNILTGMAAKAWVTPDQQIIIAYQGTTGGTNLLFNPFIAVTQILTDLQVIFTQSTPWAFNDALRFAARVQTAAAEQGYGTDDIFVTGHSLGGWEAAYVAQQIGLAGIGFETPGMNTTVPGNGADSMFVNIETYGDPAPFMATDLPGLQPFMPPYVPGGGSKPHYGSIVMIGDPAAMTPLLNAVTLWGEGPIRNLIFIADFLGNFFQYHLPGVQAYHLDVVPDPGVVPWLGTARGPVDAGYGDLTIPQLLKAASDAGNLQRAAIAA</sequence>
<evidence type="ECO:0000313" key="3">
    <source>
        <dbReference type="Proteomes" id="UP000006057"/>
    </source>
</evidence>
<dbReference type="PATRIC" id="fig|710421.3.peg.358"/>
<dbReference type="EMBL" id="CP003053">
    <property type="protein sequence ID" value="AFM15189.1"/>
    <property type="molecule type" value="Genomic_DNA"/>
</dbReference>
<evidence type="ECO:0000313" key="2">
    <source>
        <dbReference type="EMBL" id="AFM15189.1"/>
    </source>
</evidence>
<keyword evidence="3" id="KW-1185">Reference proteome</keyword>
<dbReference type="Gene3D" id="3.40.50.1820">
    <property type="entry name" value="alpha/beta hydrolase"/>
    <property type="match status" value="1"/>
</dbReference>
<accession>I4BD32</accession>